<organism evidence="4 5">
    <name type="scientific">Macrococcus carouselicus</name>
    <dbReference type="NCBI Taxonomy" id="69969"/>
    <lineage>
        <taxon>Bacteria</taxon>
        <taxon>Bacillati</taxon>
        <taxon>Bacillota</taxon>
        <taxon>Bacilli</taxon>
        <taxon>Bacillales</taxon>
        <taxon>Staphylococcaceae</taxon>
        <taxon>Macrococcus</taxon>
    </lineage>
</organism>
<dbReference type="InterPro" id="IPR036412">
    <property type="entry name" value="HAD-like_sf"/>
</dbReference>
<dbReference type="NCBIfam" id="TIGR01484">
    <property type="entry name" value="HAD-SF-IIB"/>
    <property type="match status" value="1"/>
</dbReference>
<dbReference type="RefSeq" id="WP_133417830.1">
    <property type="nucleotide sequence ID" value="NZ_SCWD01000002.1"/>
</dbReference>
<dbReference type="SFLD" id="SFLDS00003">
    <property type="entry name" value="Haloacid_Dehalogenase"/>
    <property type="match status" value="1"/>
</dbReference>
<dbReference type="Gene3D" id="3.40.50.1000">
    <property type="entry name" value="HAD superfamily/HAD-like"/>
    <property type="match status" value="1"/>
</dbReference>
<evidence type="ECO:0000256" key="2">
    <source>
        <dbReference type="ARBA" id="ARBA00022801"/>
    </source>
</evidence>
<dbReference type="InterPro" id="IPR006380">
    <property type="entry name" value="SPP-like_dom"/>
</dbReference>
<dbReference type="SFLD" id="SFLDG01140">
    <property type="entry name" value="C2.B:_Phosphomannomutase_and_P"/>
    <property type="match status" value="1"/>
</dbReference>
<evidence type="ECO:0000256" key="1">
    <source>
        <dbReference type="ARBA" id="ARBA00007958"/>
    </source>
</evidence>
<evidence type="ECO:0000313" key="5">
    <source>
        <dbReference type="Proteomes" id="UP000295280"/>
    </source>
</evidence>
<keyword evidence="2 4" id="KW-0378">Hydrolase</keyword>
<reference evidence="4 5" key="1">
    <citation type="submission" date="2019-01" db="EMBL/GenBank/DDBJ databases">
        <title>Draft genome sequences of the type strains of six Macrococcus species.</title>
        <authorList>
            <person name="Mazhar S."/>
            <person name="Altermann E."/>
            <person name="Hill C."/>
            <person name="Mcauliffe O."/>
        </authorList>
    </citation>
    <scope>NUCLEOTIDE SEQUENCE [LARGE SCALE GENOMIC DNA]</scope>
    <source>
        <strain evidence="4 5">ATCC 51828</strain>
    </source>
</reference>
<name>A0A9Q8FPU3_9STAP</name>
<comment type="caution">
    <text evidence="4">The sequence shown here is derived from an EMBL/GenBank/DDBJ whole genome shotgun (WGS) entry which is preliminary data.</text>
</comment>
<dbReference type="InterPro" id="IPR006379">
    <property type="entry name" value="HAD-SF_hydro_IIB"/>
</dbReference>
<dbReference type="InterPro" id="IPR023214">
    <property type="entry name" value="HAD_sf"/>
</dbReference>
<keyword evidence="5" id="KW-1185">Reference proteome</keyword>
<dbReference type="GO" id="GO:0000287">
    <property type="term" value="F:magnesium ion binding"/>
    <property type="evidence" value="ECO:0007669"/>
    <property type="project" value="TreeGrafter"/>
</dbReference>
<dbReference type="SFLD" id="SFLDG01141">
    <property type="entry name" value="C2.B.1:_Sucrose_Phosphatase_Li"/>
    <property type="match status" value="1"/>
</dbReference>
<feature type="domain" description="Sucrose phosphatase-like" evidence="3">
    <location>
        <begin position="9"/>
        <end position="255"/>
    </location>
</feature>
<dbReference type="SUPFAM" id="SSF56784">
    <property type="entry name" value="HAD-like"/>
    <property type="match status" value="1"/>
</dbReference>
<proteinExistence type="inferred from homology"/>
<dbReference type="Gene3D" id="3.30.70.1410">
    <property type="entry name" value="yhjk (haloacid dehalogenase-like hydrolase protein) domain"/>
    <property type="match status" value="1"/>
</dbReference>
<comment type="similarity">
    <text evidence="1">Belongs to the HAD-like hydrolase superfamily.</text>
</comment>
<dbReference type="GO" id="GO:0016791">
    <property type="term" value="F:phosphatase activity"/>
    <property type="evidence" value="ECO:0007669"/>
    <property type="project" value="UniProtKB-ARBA"/>
</dbReference>
<dbReference type="PANTHER" id="PTHR10000">
    <property type="entry name" value="PHOSPHOSERINE PHOSPHATASE"/>
    <property type="match status" value="1"/>
</dbReference>
<dbReference type="GO" id="GO:0005829">
    <property type="term" value="C:cytosol"/>
    <property type="evidence" value="ECO:0007669"/>
    <property type="project" value="TreeGrafter"/>
</dbReference>
<accession>A0A9Q8FPU3</accession>
<dbReference type="AlphaFoldDB" id="A0A9Q8FPU3"/>
<dbReference type="OrthoDB" id="9781413at2"/>
<dbReference type="Proteomes" id="UP000295280">
    <property type="component" value="Unassembled WGS sequence"/>
</dbReference>
<evidence type="ECO:0000259" key="3">
    <source>
        <dbReference type="Pfam" id="PF05116"/>
    </source>
</evidence>
<protein>
    <submittedName>
        <fullName evidence="4">HAD-IIB family hydrolase</fullName>
    </submittedName>
</protein>
<gene>
    <name evidence="4" type="ORF">ERX40_07260</name>
</gene>
<evidence type="ECO:0000313" key="4">
    <source>
        <dbReference type="EMBL" id="TDM02344.1"/>
    </source>
</evidence>
<sequence length="263" mass="30320">MYFPEMIDTLVCSDFDETYFAHDRNNPDDVIALTEYLNQQDQLLFGIVSASTLTMIKGCLEEMAMAYPHFIAANSGTELYYYKDGREIYDTDYEQSLLNQGFSKTTIMELEQELMDEGIPLMIQMPFIHAPFSRNYYYRETRHETDQEKFSIIRKRAEAQNLSVNISRCNPLIGDPADCYDIDLFPESTGKDAIVRYLVRKYDIPFENTYAFGDSGNDIRMLNAVKHGYLVSNATEEAKLLHSKHAAHPYNKGILSILQTRSE</sequence>
<dbReference type="PANTHER" id="PTHR10000:SF57">
    <property type="entry name" value="KANOSAMINE-6-PHOSPHATE PHOSPHATASE"/>
    <property type="match status" value="1"/>
</dbReference>
<dbReference type="Pfam" id="PF05116">
    <property type="entry name" value="S6PP"/>
    <property type="match status" value="1"/>
</dbReference>
<dbReference type="EMBL" id="SCWD01000002">
    <property type="protein sequence ID" value="TDM02344.1"/>
    <property type="molecule type" value="Genomic_DNA"/>
</dbReference>